<dbReference type="Pfam" id="PF17765">
    <property type="entry name" value="MLTR_LBD"/>
    <property type="match status" value="1"/>
</dbReference>
<dbReference type="RefSeq" id="WP_203380912.1">
    <property type="nucleotide sequence ID" value="NZ_JAENHP010000017.1"/>
</dbReference>
<dbReference type="CDD" id="cd00093">
    <property type="entry name" value="HTH_XRE"/>
    <property type="match status" value="1"/>
</dbReference>
<comment type="caution">
    <text evidence="2">The sequence shown here is derived from an EMBL/GenBank/DDBJ whole genome shotgun (WGS) entry which is preliminary data.</text>
</comment>
<dbReference type="Pfam" id="PF13560">
    <property type="entry name" value="HTH_31"/>
    <property type="match status" value="1"/>
</dbReference>
<name>A0ABS2AM32_9ACTN</name>
<evidence type="ECO:0000313" key="2">
    <source>
        <dbReference type="EMBL" id="MBM2620922.1"/>
    </source>
</evidence>
<proteinExistence type="predicted"/>
<dbReference type="InterPro" id="IPR010982">
    <property type="entry name" value="Lambda_DNA-bd_dom_sf"/>
</dbReference>
<accession>A0ABS2AM32</accession>
<dbReference type="InterPro" id="IPR041413">
    <property type="entry name" value="MLTR_LBD"/>
</dbReference>
<protein>
    <submittedName>
        <fullName evidence="2">Helix-turn-helix domain-containing protein</fullName>
    </submittedName>
</protein>
<evidence type="ECO:0000313" key="3">
    <source>
        <dbReference type="Proteomes" id="UP000632138"/>
    </source>
</evidence>
<reference evidence="2 3" key="1">
    <citation type="submission" date="2021-01" db="EMBL/GenBank/DDBJ databases">
        <title>Actinoplanes sp. nov. LDG1-06 isolated from lichen.</title>
        <authorList>
            <person name="Saeng-In P."/>
            <person name="Phongsopitanun W."/>
            <person name="Kanchanasin P."/>
            <person name="Yuki M."/>
            <person name="Kudo T."/>
            <person name="Ohkuma M."/>
            <person name="Tanasupawat S."/>
        </authorList>
    </citation>
    <scope>NUCLEOTIDE SEQUENCE [LARGE SCALE GENOMIC DNA]</scope>
    <source>
        <strain evidence="2 3">LDG1-06</strain>
    </source>
</reference>
<dbReference type="Proteomes" id="UP000632138">
    <property type="component" value="Unassembled WGS sequence"/>
</dbReference>
<evidence type="ECO:0000259" key="1">
    <source>
        <dbReference type="PROSITE" id="PS50943"/>
    </source>
</evidence>
<dbReference type="Gene3D" id="1.10.260.40">
    <property type="entry name" value="lambda repressor-like DNA-binding domains"/>
    <property type="match status" value="1"/>
</dbReference>
<gene>
    <name evidence="2" type="ORF">JIG36_36025</name>
</gene>
<sequence length="283" mass="31516">MNGRDDAGRFLRSRRDRITPHDAGVTFHGQRRVPGLRRGEVAELAGISVEYYTRLERGDLRGVSSDVLAAIARALRLDPVEQQYLRDLSRGVNEPVGSRRAEPEAVPLPWSLRRIIESMPGLPAFVNNHRLDTLAANKLGRALYAPMWDDPASGLNAARWGFLHPAARDFYLDWESITGFAAGALRAEAAKRPDDKILADLIDDLSTRSEDFRTAWAAHTVNLFRDDKRLRHPAVGVIDLRMEVLEVPDDSGLSVVVYTPIPGTGAEESLKQLSAWWSDEESS</sequence>
<organism evidence="2 3">
    <name type="scientific">Paractinoplanes ovalisporus</name>
    <dbReference type="NCBI Taxonomy" id="2810368"/>
    <lineage>
        <taxon>Bacteria</taxon>
        <taxon>Bacillati</taxon>
        <taxon>Actinomycetota</taxon>
        <taxon>Actinomycetes</taxon>
        <taxon>Micromonosporales</taxon>
        <taxon>Micromonosporaceae</taxon>
        <taxon>Paractinoplanes</taxon>
    </lineage>
</organism>
<dbReference type="SMART" id="SM00530">
    <property type="entry name" value="HTH_XRE"/>
    <property type="match status" value="1"/>
</dbReference>
<dbReference type="PANTHER" id="PTHR35010:SF2">
    <property type="entry name" value="BLL4672 PROTEIN"/>
    <property type="match status" value="1"/>
</dbReference>
<dbReference type="PROSITE" id="PS50943">
    <property type="entry name" value="HTH_CROC1"/>
    <property type="match status" value="1"/>
</dbReference>
<dbReference type="EMBL" id="JAENHP010000017">
    <property type="protein sequence ID" value="MBM2620922.1"/>
    <property type="molecule type" value="Genomic_DNA"/>
</dbReference>
<dbReference type="SUPFAM" id="SSF47413">
    <property type="entry name" value="lambda repressor-like DNA-binding domains"/>
    <property type="match status" value="1"/>
</dbReference>
<dbReference type="InterPro" id="IPR001387">
    <property type="entry name" value="Cro/C1-type_HTH"/>
</dbReference>
<keyword evidence="3" id="KW-1185">Reference proteome</keyword>
<feature type="domain" description="HTH cro/C1-type" evidence="1">
    <location>
        <begin position="40"/>
        <end position="82"/>
    </location>
</feature>
<dbReference type="PANTHER" id="PTHR35010">
    <property type="entry name" value="BLL4672 PROTEIN-RELATED"/>
    <property type="match status" value="1"/>
</dbReference>
<dbReference type="Gene3D" id="3.30.450.180">
    <property type="match status" value="1"/>
</dbReference>